<reference evidence="2 3" key="1">
    <citation type="submission" date="2020-05" db="EMBL/GenBank/DDBJ databases">
        <title>Thioclava electrotropha strain Elox9 finished genome.</title>
        <authorList>
            <person name="Rowe A.R."/>
            <person name="Wilbanks E.G."/>
        </authorList>
    </citation>
    <scope>NUCLEOTIDE SEQUENCE [LARGE SCALE GENOMIC DNA]</scope>
    <source>
        <strain evidence="2 3">Elox9</strain>
    </source>
</reference>
<protein>
    <submittedName>
        <fullName evidence="2">Uncharacterized protein</fullName>
    </submittedName>
</protein>
<name>A0ABX6YWS0_9RHOB</name>
<gene>
    <name evidence="2" type="ORF">AKL02_014265</name>
</gene>
<evidence type="ECO:0000313" key="2">
    <source>
        <dbReference type="EMBL" id="QPZ91937.1"/>
    </source>
</evidence>
<accession>A0ABX6YWS0</accession>
<keyword evidence="1" id="KW-0812">Transmembrane</keyword>
<evidence type="ECO:0000313" key="3">
    <source>
        <dbReference type="Proteomes" id="UP000192422"/>
    </source>
</evidence>
<keyword evidence="3" id="KW-1185">Reference proteome</keyword>
<dbReference type="Proteomes" id="UP000192422">
    <property type="component" value="Chromosome"/>
</dbReference>
<dbReference type="EMBL" id="CP053562">
    <property type="protein sequence ID" value="QPZ91937.1"/>
    <property type="molecule type" value="Genomic_DNA"/>
</dbReference>
<dbReference type="RefSeq" id="WP_133052029.1">
    <property type="nucleotide sequence ID" value="NZ_CP053562.1"/>
</dbReference>
<evidence type="ECO:0000256" key="1">
    <source>
        <dbReference type="SAM" id="Phobius"/>
    </source>
</evidence>
<keyword evidence="1" id="KW-1133">Transmembrane helix</keyword>
<sequence length="248" mass="26872">MAKYLRSHLQVRRAMHFRSPPEFEPITFDLNELEARIQLLDWRDDELIAITNQLEDAFPSLAYSIESRIAKMSAIRVTRAQLRAKTLAKELIEPWAEEQCREALARAEESISTLVGELDLKSDLGDHLHAALPAILGVGTLTASVASLPAVVSFATVTTSTLVFFSTSAVSVPLLLAGGVALTGLSLAGMKGIDYALDKSRARLARRIINLANTAVFGFGLPADSPSLITKLQAFVLKAGANKLEETT</sequence>
<feature type="transmembrane region" description="Helical" evidence="1">
    <location>
        <begin position="130"/>
        <end position="154"/>
    </location>
</feature>
<feature type="transmembrane region" description="Helical" evidence="1">
    <location>
        <begin position="174"/>
        <end position="197"/>
    </location>
</feature>
<organism evidence="2 3">
    <name type="scientific">Thioclava electrotropha</name>
    <dbReference type="NCBI Taxonomy" id="1549850"/>
    <lineage>
        <taxon>Bacteria</taxon>
        <taxon>Pseudomonadati</taxon>
        <taxon>Pseudomonadota</taxon>
        <taxon>Alphaproteobacteria</taxon>
        <taxon>Rhodobacterales</taxon>
        <taxon>Paracoccaceae</taxon>
        <taxon>Thioclava</taxon>
    </lineage>
</organism>
<proteinExistence type="predicted"/>
<keyword evidence="1" id="KW-0472">Membrane</keyword>